<keyword evidence="3" id="KW-0332">GMP biosynthesis</keyword>
<accession>A0A7J7IK95</accession>
<evidence type="ECO:0000256" key="3">
    <source>
        <dbReference type="ARBA" id="ARBA00022749"/>
    </source>
</evidence>
<evidence type="ECO:0000313" key="8">
    <source>
        <dbReference type="EMBL" id="KAF6003535.1"/>
    </source>
</evidence>
<dbReference type="Proteomes" id="UP000530660">
    <property type="component" value="Unassembled WGS sequence"/>
</dbReference>
<dbReference type="PANTHER" id="PTHR11922:SF2">
    <property type="entry name" value="GMP SYNTHASE [GLUTAMINE-HYDROLYZING]"/>
    <property type="match status" value="1"/>
</dbReference>
<dbReference type="Pfam" id="PF00117">
    <property type="entry name" value="GATase"/>
    <property type="match status" value="1"/>
</dbReference>
<evidence type="ECO:0000256" key="5">
    <source>
        <dbReference type="ARBA" id="ARBA00022840"/>
    </source>
</evidence>
<dbReference type="FunFam" id="3.40.50.880:FF:000001">
    <property type="entry name" value="GMP synthase [glutamine-hydrolyzing]"/>
    <property type="match status" value="1"/>
</dbReference>
<dbReference type="PRINTS" id="PR00097">
    <property type="entry name" value="ANTSNTHASEII"/>
</dbReference>
<dbReference type="GO" id="GO:0003921">
    <property type="term" value="F:GMP synthase activity"/>
    <property type="evidence" value="ECO:0007669"/>
    <property type="project" value="TreeGrafter"/>
</dbReference>
<proteinExistence type="predicted"/>
<dbReference type="GO" id="GO:0005829">
    <property type="term" value="C:cytosol"/>
    <property type="evidence" value="ECO:0007669"/>
    <property type="project" value="TreeGrafter"/>
</dbReference>
<comment type="caution">
    <text evidence="8">The sequence shown here is derived from an EMBL/GenBank/DDBJ whole genome shotgun (WGS) entry which is preliminary data.</text>
</comment>
<evidence type="ECO:0000256" key="1">
    <source>
        <dbReference type="ARBA" id="ARBA00022598"/>
    </source>
</evidence>
<dbReference type="CDD" id="cd01742">
    <property type="entry name" value="GATase1_GMP_Synthase"/>
    <property type="match status" value="1"/>
</dbReference>
<name>A0A7J7IK95_9RHOD</name>
<dbReference type="PANTHER" id="PTHR11922">
    <property type="entry name" value="GMP SYNTHASE-RELATED"/>
    <property type="match status" value="1"/>
</dbReference>
<keyword evidence="9" id="KW-1185">Reference proteome</keyword>
<keyword evidence="6" id="KW-0315">Glutamine amidotransferase</keyword>
<evidence type="ECO:0000259" key="7">
    <source>
        <dbReference type="Pfam" id="PF00117"/>
    </source>
</evidence>
<dbReference type="AlphaFoldDB" id="A0A7J7IK95"/>
<evidence type="ECO:0000256" key="6">
    <source>
        <dbReference type="ARBA" id="ARBA00022962"/>
    </source>
</evidence>
<keyword evidence="2" id="KW-0547">Nucleotide-binding</keyword>
<evidence type="ECO:0000313" key="9">
    <source>
        <dbReference type="Proteomes" id="UP000530660"/>
    </source>
</evidence>
<dbReference type="OrthoDB" id="1724632at2759"/>
<dbReference type="InterPro" id="IPR017926">
    <property type="entry name" value="GATASE"/>
</dbReference>
<dbReference type="PRINTS" id="PR00096">
    <property type="entry name" value="GATASE"/>
</dbReference>
<dbReference type="NCBIfam" id="TIGR00888">
    <property type="entry name" value="guaA_Nterm"/>
    <property type="match status" value="1"/>
</dbReference>
<dbReference type="EMBL" id="VWRR01000006">
    <property type="protein sequence ID" value="KAF6003535.1"/>
    <property type="molecule type" value="Genomic_DNA"/>
</dbReference>
<dbReference type="PROSITE" id="PS51273">
    <property type="entry name" value="GATASE_TYPE_1"/>
    <property type="match status" value="1"/>
</dbReference>
<keyword evidence="5" id="KW-0067">ATP-binding</keyword>
<dbReference type="InterPro" id="IPR029062">
    <property type="entry name" value="Class_I_gatase-like"/>
</dbReference>
<evidence type="ECO:0000256" key="2">
    <source>
        <dbReference type="ARBA" id="ARBA00022741"/>
    </source>
</evidence>
<sequence>MTLESIEKAIHGEHDLIVILDFGSQYAHLIARRLRDSGFYSELYPYNVGLEQLVALRPKGLVLSGGPASVYSEDSPHVDARIFSLGLPILGICYGMQEIVHQLGGVVEPGDKREYGHACLQIKTETADDGALFRGLSSSLQVWMSHGDRVTWLPQGFQSIAQTENCEFAVVYANAASHSQILAPIYGLQFHPEVTHTESGTELLANFCRFVCGCKGDWCMETVRR</sequence>
<dbReference type="SUPFAM" id="SSF52317">
    <property type="entry name" value="Class I glutamine amidotransferase-like"/>
    <property type="match status" value="1"/>
</dbReference>
<feature type="domain" description="Glutamine amidotransferase" evidence="7">
    <location>
        <begin position="18"/>
        <end position="208"/>
    </location>
</feature>
<dbReference type="Gene3D" id="3.40.50.880">
    <property type="match status" value="1"/>
</dbReference>
<gene>
    <name evidence="8" type="ORF">F1559_001972</name>
</gene>
<organism evidence="8 9">
    <name type="scientific">Cyanidiococcus yangmingshanensis</name>
    <dbReference type="NCBI Taxonomy" id="2690220"/>
    <lineage>
        <taxon>Eukaryota</taxon>
        <taxon>Rhodophyta</taxon>
        <taxon>Bangiophyceae</taxon>
        <taxon>Cyanidiales</taxon>
        <taxon>Cyanidiaceae</taxon>
        <taxon>Cyanidiococcus</taxon>
    </lineage>
</organism>
<keyword evidence="4" id="KW-0658">Purine biosynthesis</keyword>
<evidence type="ECO:0000256" key="4">
    <source>
        <dbReference type="ARBA" id="ARBA00022755"/>
    </source>
</evidence>
<reference evidence="8 9" key="1">
    <citation type="journal article" date="2020" name="J. Phycol.">
        <title>Comparative genome analysis reveals Cyanidiococcus gen. nov., a new extremophilic red algal genus sister to Cyanidioschyzon (Cyanidioschyzonaceae, Rhodophyta).</title>
        <authorList>
            <person name="Liu S.-L."/>
            <person name="Chiang Y.-R."/>
            <person name="Yoon H.S."/>
            <person name="Fu H.-Y."/>
        </authorList>
    </citation>
    <scope>NUCLEOTIDE SEQUENCE [LARGE SCALE GENOMIC DNA]</scope>
    <source>
        <strain evidence="8 9">THAL066</strain>
    </source>
</reference>
<dbReference type="GO" id="GO:0005524">
    <property type="term" value="F:ATP binding"/>
    <property type="evidence" value="ECO:0007669"/>
    <property type="project" value="UniProtKB-KW"/>
</dbReference>
<protein>
    <recommendedName>
        <fullName evidence="7">Glutamine amidotransferase domain-containing protein</fullName>
    </recommendedName>
</protein>
<keyword evidence="1" id="KW-0436">Ligase</keyword>
<dbReference type="InterPro" id="IPR004739">
    <property type="entry name" value="GMP_synth_GATase"/>
</dbReference>